<accession>A0A8J7L1X6</accession>
<organism evidence="1 2">
    <name type="scientific">Mobilitalea sibirica</name>
    <dbReference type="NCBI Taxonomy" id="1462919"/>
    <lineage>
        <taxon>Bacteria</taxon>
        <taxon>Bacillati</taxon>
        <taxon>Bacillota</taxon>
        <taxon>Clostridia</taxon>
        <taxon>Lachnospirales</taxon>
        <taxon>Lachnospiraceae</taxon>
        <taxon>Mobilitalea</taxon>
    </lineage>
</organism>
<proteinExistence type="predicted"/>
<evidence type="ECO:0000313" key="2">
    <source>
        <dbReference type="Proteomes" id="UP000623269"/>
    </source>
</evidence>
<keyword evidence="2" id="KW-1185">Reference proteome</keyword>
<dbReference type="Gene3D" id="3.30.70.1150">
    <property type="entry name" value="ACT-like. Chain A, domain 2"/>
    <property type="match status" value="1"/>
</dbReference>
<evidence type="ECO:0000313" key="1">
    <source>
        <dbReference type="EMBL" id="MBH1939503.1"/>
    </source>
</evidence>
<dbReference type="SUPFAM" id="SSF55021">
    <property type="entry name" value="ACT-like"/>
    <property type="match status" value="1"/>
</dbReference>
<dbReference type="InterPro" id="IPR045865">
    <property type="entry name" value="ACT-like_dom_sf"/>
</dbReference>
<dbReference type="RefSeq" id="WP_197659721.1">
    <property type="nucleotide sequence ID" value="NZ_JAEAGR010000001.1"/>
</dbReference>
<dbReference type="Proteomes" id="UP000623269">
    <property type="component" value="Unassembled WGS sequence"/>
</dbReference>
<reference evidence="1" key="1">
    <citation type="submission" date="2020-12" db="EMBL/GenBank/DDBJ databases">
        <title>M. sibirica DSM 26468T genome.</title>
        <authorList>
            <person name="Thieme N."/>
            <person name="Rettenmaier R."/>
            <person name="Zverlov V."/>
            <person name="Liebl W."/>
        </authorList>
    </citation>
    <scope>NUCLEOTIDE SEQUENCE</scope>
    <source>
        <strain evidence="1">DSM 26468</strain>
    </source>
</reference>
<dbReference type="AlphaFoldDB" id="A0A8J7L1X6"/>
<protein>
    <submittedName>
        <fullName evidence="1">Uncharacterized protein</fullName>
    </submittedName>
</protein>
<gene>
    <name evidence="1" type="ORF">I5677_01185</name>
</gene>
<dbReference type="EMBL" id="JAEAGR010000001">
    <property type="protein sequence ID" value="MBH1939503.1"/>
    <property type="molecule type" value="Genomic_DNA"/>
</dbReference>
<comment type="caution">
    <text evidence="1">The sequence shown here is derived from an EMBL/GenBank/DDBJ whole genome shotgun (WGS) entry which is preliminary data.</text>
</comment>
<sequence length="83" mass="9297">MAKTILGFVLHDRVKSASKVQELLTRYGCKINTRLGLHVASEDSCSKQGLILLEFIDNADKIAEDFEKELKGIADVDIQKMVF</sequence>
<name>A0A8J7L1X6_9FIRM</name>
<dbReference type="InterPro" id="IPR027271">
    <property type="entry name" value="Acetolactate_synth/TF_NikR_C"/>
</dbReference>